<keyword evidence="2" id="KW-0812">Transmembrane</keyword>
<evidence type="ECO:0000313" key="3">
    <source>
        <dbReference type="EMBL" id="RKP48280.1"/>
    </source>
</evidence>
<feature type="compositionally biased region" description="Polar residues" evidence="1">
    <location>
        <begin position="488"/>
        <end position="502"/>
    </location>
</feature>
<dbReference type="Proteomes" id="UP000280434">
    <property type="component" value="Unassembled WGS sequence"/>
</dbReference>
<name>A0A494XCF4_9BURK</name>
<evidence type="ECO:0000256" key="2">
    <source>
        <dbReference type="SAM" id="Phobius"/>
    </source>
</evidence>
<reference evidence="3 4" key="1">
    <citation type="submission" date="2018-10" db="EMBL/GenBank/DDBJ databases">
        <title>Paraburkholderia sp. 7MK8-2, isolated from soil.</title>
        <authorList>
            <person name="Gao Z.-H."/>
            <person name="Qiu L.-H."/>
        </authorList>
    </citation>
    <scope>NUCLEOTIDE SEQUENCE [LARGE SCALE GENOMIC DNA]</scope>
    <source>
        <strain evidence="3 4">7MK8-2</strain>
    </source>
</reference>
<feature type="compositionally biased region" description="Polar residues" evidence="1">
    <location>
        <begin position="532"/>
        <end position="545"/>
    </location>
</feature>
<organism evidence="3 4">
    <name type="scientific">Trinickia fusca</name>
    <dbReference type="NCBI Taxonomy" id="2419777"/>
    <lineage>
        <taxon>Bacteria</taxon>
        <taxon>Pseudomonadati</taxon>
        <taxon>Pseudomonadota</taxon>
        <taxon>Betaproteobacteria</taxon>
        <taxon>Burkholderiales</taxon>
        <taxon>Burkholderiaceae</taxon>
        <taxon>Trinickia</taxon>
    </lineage>
</organism>
<dbReference type="OrthoDB" id="9795390at2"/>
<feature type="compositionally biased region" description="Low complexity" evidence="1">
    <location>
        <begin position="507"/>
        <end position="517"/>
    </location>
</feature>
<feature type="region of interest" description="Disordered" evidence="1">
    <location>
        <begin position="442"/>
        <end position="593"/>
    </location>
</feature>
<sequence length="620" mass="68373">MTYPTLERYQEVLQFPNTAFRGDAELAQGSVARDGFGLPLVMCGGFALTYTFTLAQNRKVALRCFHKESKDREDRYTAVSRHLETLRSPYFVRFNFARNGIWVDGTAYPIVKMEWASGVTLGEFVEQYYDDRTRLARLIEALRRLAQYLESQGIAHGDIQPGNLMVAPDGASIRLIDYDGMFVPALAGMHSAEIGHRNFQHSGRDHTLFNAKLDRFAFISLDIALRAISAAAELWGHTNSDADAFVFRANDFASPQSSRVFASLSRIGELARDVASFATICLAGADRVPSLADFILGQGIPTGPRYLAPELGAKFARGRYLPSHPVVDASNFAGALDELDEVVELVGMVVDVANKKTKDGNNRPYVFINFGDWRPGNSVRLTIWDDVLRKMKIKPQSSWKGRWLSVKGQIRRRRERDGRVYVQLVVSAPGQIHTIDEHEARYRMDSERPDAMKDSPSPRVSATDNRKLLAGMGANQPTPQEPKAQRPSPVQTNISTGATAANAQRLAQMKMKAQQQAPTVALAARNPRPLPSTKTTQNPPSSTQAPRPVVPQSMSAPRPIPQPVERGHREPPAAASPAATTTPTYQQAPFDSKSGRQAVPGWVYVAGGLCLLALVMLVLH</sequence>
<evidence type="ECO:0008006" key="5">
    <source>
        <dbReference type="Google" id="ProtNLM"/>
    </source>
</evidence>
<keyword evidence="2" id="KW-1133">Transmembrane helix</keyword>
<evidence type="ECO:0000313" key="4">
    <source>
        <dbReference type="Proteomes" id="UP000280434"/>
    </source>
</evidence>
<proteinExistence type="predicted"/>
<gene>
    <name evidence="3" type="ORF">D7S89_13220</name>
</gene>
<dbReference type="Gene3D" id="1.10.510.10">
    <property type="entry name" value="Transferase(Phosphotransferase) domain 1"/>
    <property type="match status" value="1"/>
</dbReference>
<feature type="transmembrane region" description="Helical" evidence="2">
    <location>
        <begin position="601"/>
        <end position="619"/>
    </location>
</feature>
<dbReference type="SUPFAM" id="SSF56112">
    <property type="entry name" value="Protein kinase-like (PK-like)"/>
    <property type="match status" value="1"/>
</dbReference>
<feature type="compositionally biased region" description="Low complexity" evidence="1">
    <location>
        <begin position="572"/>
        <end position="584"/>
    </location>
</feature>
<keyword evidence="4" id="KW-1185">Reference proteome</keyword>
<dbReference type="RefSeq" id="WP_121278128.1">
    <property type="nucleotide sequence ID" value="NZ_RBZV01000004.1"/>
</dbReference>
<keyword evidence="2" id="KW-0472">Membrane</keyword>
<comment type="caution">
    <text evidence="3">The sequence shown here is derived from an EMBL/GenBank/DDBJ whole genome shotgun (WGS) entry which is preliminary data.</text>
</comment>
<evidence type="ECO:0000256" key="1">
    <source>
        <dbReference type="SAM" id="MobiDB-lite"/>
    </source>
</evidence>
<feature type="compositionally biased region" description="Basic and acidic residues" evidence="1">
    <location>
        <begin position="442"/>
        <end position="453"/>
    </location>
</feature>
<dbReference type="EMBL" id="RBZV01000004">
    <property type="protein sequence ID" value="RKP48280.1"/>
    <property type="molecule type" value="Genomic_DNA"/>
</dbReference>
<dbReference type="AlphaFoldDB" id="A0A494XCF4"/>
<dbReference type="InterPro" id="IPR011009">
    <property type="entry name" value="Kinase-like_dom_sf"/>
</dbReference>
<protein>
    <recommendedName>
        <fullName evidence="5">Serine/threonine protein kinase</fullName>
    </recommendedName>
</protein>
<accession>A0A494XCF4</accession>